<dbReference type="AlphaFoldDB" id="A0A4R2RUU0"/>
<dbReference type="Proteomes" id="UP000295050">
    <property type="component" value="Unassembled WGS sequence"/>
</dbReference>
<dbReference type="EMBL" id="SLXU01000001">
    <property type="protein sequence ID" value="TCP62905.1"/>
    <property type="molecule type" value="Genomic_DNA"/>
</dbReference>
<accession>A0A4R2RUU0</accession>
<reference evidence="1 2" key="1">
    <citation type="submission" date="2019-03" db="EMBL/GenBank/DDBJ databases">
        <title>Genomic Encyclopedia of Type Strains, Phase IV (KMG-IV): sequencing the most valuable type-strain genomes for metagenomic binning, comparative biology and taxonomic classification.</title>
        <authorList>
            <person name="Goeker M."/>
        </authorList>
    </citation>
    <scope>NUCLEOTIDE SEQUENCE [LARGE SCALE GENOMIC DNA]</scope>
    <source>
        <strain evidence="1 2">DSM 24766</strain>
    </source>
</reference>
<proteinExistence type="predicted"/>
<gene>
    <name evidence="1" type="ORF">EV663_101165</name>
</gene>
<organism evidence="1 2">
    <name type="scientific">Rhodovulum bhavnagarense</name>
    <dbReference type="NCBI Taxonomy" id="992286"/>
    <lineage>
        <taxon>Bacteria</taxon>
        <taxon>Pseudomonadati</taxon>
        <taxon>Pseudomonadota</taxon>
        <taxon>Alphaproteobacteria</taxon>
        <taxon>Rhodobacterales</taxon>
        <taxon>Paracoccaceae</taxon>
        <taxon>Rhodovulum</taxon>
    </lineage>
</organism>
<keyword evidence="2" id="KW-1185">Reference proteome</keyword>
<name>A0A4R2RUU0_9RHOB</name>
<sequence>MRWTVWSYSYLKNRYNSPCARERHPLGGGVLTDNTRRWTRRVLFKPAVRLDYFSTSPVMI</sequence>
<protein>
    <submittedName>
        <fullName evidence="1">Uncharacterized protein</fullName>
    </submittedName>
</protein>
<comment type="caution">
    <text evidence="1">The sequence shown here is derived from an EMBL/GenBank/DDBJ whole genome shotgun (WGS) entry which is preliminary data.</text>
</comment>
<evidence type="ECO:0000313" key="2">
    <source>
        <dbReference type="Proteomes" id="UP000295050"/>
    </source>
</evidence>
<evidence type="ECO:0000313" key="1">
    <source>
        <dbReference type="EMBL" id="TCP62905.1"/>
    </source>
</evidence>